<organism evidence="2">
    <name type="scientific">freshwater metagenome</name>
    <dbReference type="NCBI Taxonomy" id="449393"/>
    <lineage>
        <taxon>unclassified sequences</taxon>
        <taxon>metagenomes</taxon>
        <taxon>ecological metagenomes</taxon>
    </lineage>
</organism>
<dbReference type="InterPro" id="IPR023631">
    <property type="entry name" value="Amidase_dom"/>
</dbReference>
<dbReference type="Gene3D" id="3.90.1300.10">
    <property type="entry name" value="Amidase signature (AS) domain"/>
    <property type="match status" value="1"/>
</dbReference>
<dbReference type="InterPro" id="IPR000120">
    <property type="entry name" value="Amidase"/>
</dbReference>
<evidence type="ECO:0000259" key="1">
    <source>
        <dbReference type="Pfam" id="PF01425"/>
    </source>
</evidence>
<dbReference type="PANTHER" id="PTHR11895">
    <property type="entry name" value="TRANSAMIDASE"/>
    <property type="match status" value="1"/>
</dbReference>
<dbReference type="EMBL" id="CAFBLS010000213">
    <property type="protein sequence ID" value="CAB4883453.1"/>
    <property type="molecule type" value="Genomic_DNA"/>
</dbReference>
<dbReference type="AlphaFoldDB" id="A0A6J7EVP0"/>
<evidence type="ECO:0000313" key="2">
    <source>
        <dbReference type="EMBL" id="CAB4883453.1"/>
    </source>
</evidence>
<dbReference type="InterPro" id="IPR036928">
    <property type="entry name" value="AS_sf"/>
</dbReference>
<accession>A0A6J7EVP0</accession>
<sequence length="483" mass="50329">MTGHDEAPRTHGPILATAEAIAHGRASAVEAVEESLRRIEARDAGLGAVVALQADVALEQARALDARRMREGTPAGVLDGVPVLVKDLEDVIGMPTRRGSAMFADAAPALADELVPAVLRRAGAVIIGKTNLPEFATEGFTDNLLDGPTHNPWAPAFSPGGSSGGSAAALSAGMVPIATATDGGGSVRIPSSMCGLVGIKPTHGAVGRWPVADWIDLSTYGPMATTVGDLRLLLSLMVGQRSGDPSSAPSPWALEQRGPLRGPTHILIAERTSPLGPLPSAVAAGFAEAAQAFAALWAVEVTVIEPGEVFGALGDPDLDWFVLATADHVNALGRDQVREWLDRMHPAAAAFMRIGLDVGIDEYIAGRRRRAAYTRRLDDLLGASGLLLTPTVAVEGWLADGQLPGGNGPGLLPAEVYSTAMQNISGHPAISMPAGRYANGVPFGLQATGPRWRDDLLLDVAEAWEASRPWPRTAPGYDEFTVG</sequence>
<dbReference type="InterPro" id="IPR020556">
    <property type="entry name" value="Amidase_CS"/>
</dbReference>
<protein>
    <submittedName>
        <fullName evidence="2">Unannotated protein</fullName>
    </submittedName>
</protein>
<proteinExistence type="predicted"/>
<name>A0A6J7EVP0_9ZZZZ</name>
<reference evidence="2" key="1">
    <citation type="submission" date="2020-05" db="EMBL/GenBank/DDBJ databases">
        <authorList>
            <person name="Chiriac C."/>
            <person name="Salcher M."/>
            <person name="Ghai R."/>
            <person name="Kavagutti S V."/>
        </authorList>
    </citation>
    <scope>NUCLEOTIDE SEQUENCE</scope>
</reference>
<dbReference type="GO" id="GO:0003824">
    <property type="term" value="F:catalytic activity"/>
    <property type="evidence" value="ECO:0007669"/>
    <property type="project" value="InterPro"/>
</dbReference>
<dbReference type="SUPFAM" id="SSF75304">
    <property type="entry name" value="Amidase signature (AS) enzymes"/>
    <property type="match status" value="1"/>
</dbReference>
<feature type="domain" description="Amidase" evidence="1">
    <location>
        <begin position="30"/>
        <end position="458"/>
    </location>
</feature>
<dbReference type="PANTHER" id="PTHR11895:SF7">
    <property type="entry name" value="GLUTAMYL-TRNA(GLN) AMIDOTRANSFERASE SUBUNIT A, MITOCHONDRIAL"/>
    <property type="match status" value="1"/>
</dbReference>
<gene>
    <name evidence="2" type="ORF">UFOPK3402_01525</name>
</gene>
<dbReference type="PROSITE" id="PS00571">
    <property type="entry name" value="AMIDASES"/>
    <property type="match status" value="1"/>
</dbReference>
<dbReference type="Pfam" id="PF01425">
    <property type="entry name" value="Amidase"/>
    <property type="match status" value="1"/>
</dbReference>